<evidence type="ECO:0000313" key="2">
    <source>
        <dbReference type="EMBL" id="GAA5066610.1"/>
    </source>
</evidence>
<accession>A0ABP9KZ15</accession>
<dbReference type="InterPro" id="IPR011990">
    <property type="entry name" value="TPR-like_helical_dom_sf"/>
</dbReference>
<organism evidence="2 3">
    <name type="scientific">Nocardia callitridis</name>
    <dbReference type="NCBI Taxonomy" id="648753"/>
    <lineage>
        <taxon>Bacteria</taxon>
        <taxon>Bacillati</taxon>
        <taxon>Actinomycetota</taxon>
        <taxon>Actinomycetes</taxon>
        <taxon>Mycobacteriales</taxon>
        <taxon>Nocardiaceae</taxon>
        <taxon>Nocardia</taxon>
    </lineage>
</organism>
<reference evidence="3" key="1">
    <citation type="journal article" date="2019" name="Int. J. Syst. Evol. Microbiol.">
        <title>The Global Catalogue of Microorganisms (GCM) 10K type strain sequencing project: providing services to taxonomists for standard genome sequencing and annotation.</title>
        <authorList>
            <consortium name="The Broad Institute Genomics Platform"/>
            <consortium name="The Broad Institute Genome Sequencing Center for Infectious Disease"/>
            <person name="Wu L."/>
            <person name="Ma J."/>
        </authorList>
    </citation>
    <scope>NUCLEOTIDE SEQUENCE [LARGE SCALE GENOMIC DNA]</scope>
    <source>
        <strain evidence="3">JCM 18298</strain>
    </source>
</reference>
<comment type="caution">
    <text evidence="2">The sequence shown here is derived from an EMBL/GenBank/DDBJ whole genome shotgun (WGS) entry which is preliminary data.</text>
</comment>
<feature type="region of interest" description="Disordered" evidence="1">
    <location>
        <begin position="70"/>
        <end position="91"/>
    </location>
</feature>
<protein>
    <recommendedName>
        <fullName evidence="4">Transcriptional regulator</fullName>
    </recommendedName>
</protein>
<proteinExistence type="predicted"/>
<dbReference type="Proteomes" id="UP001500603">
    <property type="component" value="Unassembled WGS sequence"/>
</dbReference>
<dbReference type="EMBL" id="BAABJM010000007">
    <property type="protein sequence ID" value="GAA5066610.1"/>
    <property type="molecule type" value="Genomic_DNA"/>
</dbReference>
<evidence type="ECO:0000313" key="3">
    <source>
        <dbReference type="Proteomes" id="UP001500603"/>
    </source>
</evidence>
<dbReference type="Gene3D" id="1.25.40.10">
    <property type="entry name" value="Tetratricopeptide repeat domain"/>
    <property type="match status" value="1"/>
</dbReference>
<sequence length="442" mass="48427">MRRSVRDFAALLGVETTTISNWRSGLGSVTPRSGTQAILDTTLAQRTSQADRERFEQIVSEGEQVWRARHKAGRQSVPDESVPPTYDESTWPRAHQADDMRRSDFLRGLIAVSTTTLSDNVIAAATGPLDQLPTHIGVDHVERVSAWASIFRSADDAGLPVGDGMVGQLRTAAEYLHANMPHPIRQGMHEAVGTLFRVVGWAHYDRGNHDAAKANFHAGLHCAEQSDAWWLRATVLTCLARQAIYLGNADNALTMLGLAGIRPDRLSLLRRADIAAVQARAFGQLGNAVECSRAVEHAEQLFIEAQDENHPDTEHEGFGTYYSEALLRGDTAQGLFDLAYHRNAEVDKTVDRLRFALTLPDEHLRSRHLSVMQLSALQLRHGDCDEGIALGRQALGAAAGTTSARVLDGLRLVHQAINHAHLRQVAGASELQRDIADLVHTS</sequence>
<name>A0ABP9KZ15_9NOCA</name>
<gene>
    <name evidence="2" type="ORF">GCM10023318_54990</name>
</gene>
<evidence type="ECO:0008006" key="4">
    <source>
        <dbReference type="Google" id="ProtNLM"/>
    </source>
</evidence>
<evidence type="ECO:0000256" key="1">
    <source>
        <dbReference type="SAM" id="MobiDB-lite"/>
    </source>
</evidence>
<keyword evidence="3" id="KW-1185">Reference proteome</keyword>